<gene>
    <name evidence="2" type="ORF">MM415B01123_0013</name>
</gene>
<sequence length="68" mass="7952">MEESTKTWLERLETKIDKMTVILNGNGKLGLVAKVQVLWEVNRRRNGFVDWFFRIIVLGLLTYLGITK</sequence>
<accession>A0A6M3IT21</accession>
<dbReference type="EMBL" id="MT141406">
    <property type="protein sequence ID" value="QJA60371.1"/>
    <property type="molecule type" value="Genomic_DNA"/>
</dbReference>
<evidence type="ECO:0000256" key="1">
    <source>
        <dbReference type="SAM" id="Phobius"/>
    </source>
</evidence>
<keyword evidence="1" id="KW-0812">Transmembrane</keyword>
<evidence type="ECO:0000313" key="2">
    <source>
        <dbReference type="EMBL" id="QJA60371.1"/>
    </source>
</evidence>
<organism evidence="2">
    <name type="scientific">viral metagenome</name>
    <dbReference type="NCBI Taxonomy" id="1070528"/>
    <lineage>
        <taxon>unclassified sequences</taxon>
        <taxon>metagenomes</taxon>
        <taxon>organismal metagenomes</taxon>
    </lineage>
</organism>
<name>A0A6M3IT21_9ZZZZ</name>
<proteinExistence type="predicted"/>
<feature type="transmembrane region" description="Helical" evidence="1">
    <location>
        <begin position="48"/>
        <end position="66"/>
    </location>
</feature>
<keyword evidence="1" id="KW-1133">Transmembrane helix</keyword>
<keyword evidence="1" id="KW-0472">Membrane</keyword>
<reference evidence="2" key="1">
    <citation type="submission" date="2020-03" db="EMBL/GenBank/DDBJ databases">
        <title>The deep terrestrial virosphere.</title>
        <authorList>
            <person name="Holmfeldt K."/>
            <person name="Nilsson E."/>
            <person name="Simone D."/>
            <person name="Lopez-Fernandez M."/>
            <person name="Wu X."/>
            <person name="de Brujin I."/>
            <person name="Lundin D."/>
            <person name="Andersson A."/>
            <person name="Bertilsson S."/>
            <person name="Dopson M."/>
        </authorList>
    </citation>
    <scope>NUCLEOTIDE SEQUENCE</scope>
    <source>
        <strain evidence="2">MM415B01123</strain>
    </source>
</reference>
<protein>
    <submittedName>
        <fullName evidence="2">Uncharacterized protein</fullName>
    </submittedName>
</protein>
<dbReference type="AlphaFoldDB" id="A0A6M3IT21"/>